<name>A0ABZ2Q0Y5_9FLAO</name>
<feature type="transmembrane region" description="Helical" evidence="5">
    <location>
        <begin position="126"/>
        <end position="147"/>
    </location>
</feature>
<keyword evidence="4 5" id="KW-0472">Membrane</keyword>
<accession>A0ABZ2Q0Y5</accession>
<evidence type="ECO:0000256" key="5">
    <source>
        <dbReference type="SAM" id="Phobius"/>
    </source>
</evidence>
<feature type="transmembrane region" description="Helical" evidence="5">
    <location>
        <begin position="97"/>
        <end position="120"/>
    </location>
</feature>
<keyword evidence="3 5" id="KW-1133">Transmembrane helix</keyword>
<evidence type="ECO:0000256" key="2">
    <source>
        <dbReference type="ARBA" id="ARBA00022692"/>
    </source>
</evidence>
<dbReference type="Pfam" id="PF06271">
    <property type="entry name" value="RDD"/>
    <property type="match status" value="1"/>
</dbReference>
<dbReference type="EMBL" id="CP147988">
    <property type="protein sequence ID" value="WXK48047.1"/>
    <property type="molecule type" value="Genomic_DNA"/>
</dbReference>
<gene>
    <name evidence="7" type="ORF">V6624_13545</name>
</gene>
<dbReference type="RefSeq" id="WP_338838945.1">
    <property type="nucleotide sequence ID" value="NZ_CP147988.1"/>
</dbReference>
<dbReference type="InterPro" id="IPR010432">
    <property type="entry name" value="RDD"/>
</dbReference>
<proteinExistence type="predicted"/>
<evidence type="ECO:0000256" key="4">
    <source>
        <dbReference type="ARBA" id="ARBA00023136"/>
    </source>
</evidence>
<dbReference type="Proteomes" id="UP001447857">
    <property type="component" value="Chromosome"/>
</dbReference>
<evidence type="ECO:0000313" key="7">
    <source>
        <dbReference type="EMBL" id="WXK48047.1"/>
    </source>
</evidence>
<organism evidence="7 8">
    <name type="scientific">Flavobacterium ginsenosidimutans</name>
    <dbReference type="NCBI Taxonomy" id="687844"/>
    <lineage>
        <taxon>Bacteria</taxon>
        <taxon>Pseudomonadati</taxon>
        <taxon>Bacteroidota</taxon>
        <taxon>Flavobacteriia</taxon>
        <taxon>Flavobacteriales</taxon>
        <taxon>Flavobacteriaceae</taxon>
        <taxon>Flavobacterium</taxon>
    </lineage>
</organism>
<protein>
    <submittedName>
        <fullName evidence="7">RDD family protein</fullName>
    </submittedName>
</protein>
<reference evidence="7 8" key="1">
    <citation type="submission" date="2024-02" db="EMBL/GenBank/DDBJ databases">
        <title>complete genome of Flavobacterium ginsenosidimutans Str. YTB16.</title>
        <authorList>
            <person name="Wang Q."/>
        </authorList>
    </citation>
    <scope>NUCLEOTIDE SEQUENCE [LARGE SCALE GENOMIC DNA]</scope>
    <source>
        <strain evidence="7 8">YTB16</strain>
    </source>
</reference>
<evidence type="ECO:0000313" key="8">
    <source>
        <dbReference type="Proteomes" id="UP001447857"/>
    </source>
</evidence>
<evidence type="ECO:0000256" key="1">
    <source>
        <dbReference type="ARBA" id="ARBA00004141"/>
    </source>
</evidence>
<keyword evidence="8" id="KW-1185">Reference proteome</keyword>
<feature type="transmembrane region" description="Helical" evidence="5">
    <location>
        <begin position="308"/>
        <end position="327"/>
    </location>
</feature>
<feature type="transmembrane region" description="Helical" evidence="5">
    <location>
        <begin position="214"/>
        <end position="235"/>
    </location>
</feature>
<feature type="domain" description="RDD" evidence="6">
    <location>
        <begin position="170"/>
        <end position="328"/>
    </location>
</feature>
<comment type="subcellular location">
    <subcellularLocation>
        <location evidence="1">Membrane</location>
        <topology evidence="1">Multi-pass membrane protein</topology>
    </subcellularLocation>
</comment>
<evidence type="ECO:0000256" key="3">
    <source>
        <dbReference type="ARBA" id="ARBA00022989"/>
    </source>
</evidence>
<keyword evidence="2 5" id="KW-0812">Transmembrane</keyword>
<evidence type="ECO:0000259" key="6">
    <source>
        <dbReference type="Pfam" id="PF06271"/>
    </source>
</evidence>
<feature type="transmembrane region" description="Helical" evidence="5">
    <location>
        <begin position="176"/>
        <end position="194"/>
    </location>
</feature>
<sequence>MKKTILALSLLFSLMGILKSFFFVFYDFEDVTEFLNFILLDIQPYGFAGMDIYIPRYVIHGTPGGTISLGLVNLFFILTFLLGTLIYYFSKYKETKLLAFNYCLVFLDSITKIVSFILLFNLEKLNIYSVSYITITLLYIFISYQFLTKELNHKVIEDDIQITESALENASNTKRFLNLFIDSFIILVIVFGYIEYADRRNDIMTFFSYFKSAFGEQFASIVFFWAVKFIYYLLFESIFKTTPAKFMTSCYITDEEGNSPSFQMILKRTLLRFFPFESFSFLMGKNLHDDYSDTYVVNKKTNRKIEDLYTQFLAISFGILLVVYFTMFNRDFY</sequence>
<feature type="transmembrane region" description="Helical" evidence="5">
    <location>
        <begin position="67"/>
        <end position="90"/>
    </location>
</feature>